<comment type="caution">
    <text evidence="4">The sequence shown here is derived from an EMBL/GenBank/DDBJ whole genome shotgun (WGS) entry which is preliminary data.</text>
</comment>
<proteinExistence type="inferred from homology"/>
<dbReference type="InterPro" id="IPR052104">
    <property type="entry name" value="Mito_Release_Factor_mL62"/>
</dbReference>
<dbReference type="GeneID" id="70179680"/>
<dbReference type="AlphaFoldDB" id="A0A9P8Y3Q2"/>
<keyword evidence="5" id="KW-1185">Reference proteome</keyword>
<evidence type="ECO:0000259" key="3">
    <source>
        <dbReference type="Pfam" id="PF00472"/>
    </source>
</evidence>
<dbReference type="GO" id="GO:0005762">
    <property type="term" value="C:mitochondrial large ribosomal subunit"/>
    <property type="evidence" value="ECO:0007669"/>
    <property type="project" value="TreeGrafter"/>
</dbReference>
<dbReference type="Proteomes" id="UP000756346">
    <property type="component" value="Unassembled WGS sequence"/>
</dbReference>
<feature type="compositionally biased region" description="Basic residues" evidence="2">
    <location>
        <begin position="170"/>
        <end position="187"/>
    </location>
</feature>
<dbReference type="Pfam" id="PF00472">
    <property type="entry name" value="RF-1"/>
    <property type="match status" value="1"/>
</dbReference>
<feature type="region of interest" description="Disordered" evidence="2">
    <location>
        <begin position="166"/>
        <end position="187"/>
    </location>
</feature>
<protein>
    <recommendedName>
        <fullName evidence="3">Prokaryotic-type class I peptide chain release factors domain-containing protein</fullName>
    </recommendedName>
</protein>
<evidence type="ECO:0000313" key="5">
    <source>
        <dbReference type="Proteomes" id="UP000756346"/>
    </source>
</evidence>
<dbReference type="SUPFAM" id="SSF75620">
    <property type="entry name" value="Release factor"/>
    <property type="match status" value="1"/>
</dbReference>
<accession>A0A9P8Y3Q2</accession>
<dbReference type="GO" id="GO:0004045">
    <property type="term" value="F:peptidyl-tRNA hydrolase activity"/>
    <property type="evidence" value="ECO:0007669"/>
    <property type="project" value="TreeGrafter"/>
</dbReference>
<dbReference type="InterPro" id="IPR000352">
    <property type="entry name" value="Pep_chain_release_fac_I"/>
</dbReference>
<dbReference type="PANTHER" id="PTHR11075">
    <property type="entry name" value="PEPTIDE CHAIN RELEASE FACTOR"/>
    <property type="match status" value="1"/>
</dbReference>
<sequence length="187" mass="21259">MIQSFARRHVVPRGVLPSICKRALQTQPFEAGYDQEELREAREWHTTFTEAKLPRGETTFSRSSGPGGQHVNKTESKATTSWSISELSRCLPKILHQTLRQSKYYVKRSDSILVQAQTQRSRAANSDENRGKLMEEIQRMYKELVPGVTSSETKKKHATIAKAFHDTRVKAKKHHSAKKASRKGPSE</sequence>
<feature type="region of interest" description="Disordered" evidence="2">
    <location>
        <begin position="56"/>
        <end position="76"/>
    </location>
</feature>
<dbReference type="InterPro" id="IPR045853">
    <property type="entry name" value="Pep_chain_release_fac_I_sf"/>
</dbReference>
<dbReference type="RefSeq" id="XP_046011451.1">
    <property type="nucleotide sequence ID" value="XM_046150134.1"/>
</dbReference>
<name>A0A9P8Y3Q2_9PEZI</name>
<evidence type="ECO:0000313" key="4">
    <source>
        <dbReference type="EMBL" id="KAH7029163.1"/>
    </source>
</evidence>
<dbReference type="PANTHER" id="PTHR11075:SF54">
    <property type="entry name" value="LARGE RIBOSOMAL SUBUNIT PROTEIN ML62"/>
    <property type="match status" value="1"/>
</dbReference>
<dbReference type="GO" id="GO:0070126">
    <property type="term" value="P:mitochondrial translational termination"/>
    <property type="evidence" value="ECO:0007669"/>
    <property type="project" value="TreeGrafter"/>
</dbReference>
<gene>
    <name evidence="4" type="ORF">B0I36DRAFT_245203</name>
</gene>
<reference evidence="4" key="1">
    <citation type="journal article" date="2021" name="Nat. Commun.">
        <title>Genetic determinants of endophytism in the Arabidopsis root mycobiome.</title>
        <authorList>
            <person name="Mesny F."/>
            <person name="Miyauchi S."/>
            <person name="Thiergart T."/>
            <person name="Pickel B."/>
            <person name="Atanasova L."/>
            <person name="Karlsson M."/>
            <person name="Huettel B."/>
            <person name="Barry K.W."/>
            <person name="Haridas S."/>
            <person name="Chen C."/>
            <person name="Bauer D."/>
            <person name="Andreopoulos W."/>
            <person name="Pangilinan J."/>
            <person name="LaButti K."/>
            <person name="Riley R."/>
            <person name="Lipzen A."/>
            <person name="Clum A."/>
            <person name="Drula E."/>
            <person name="Henrissat B."/>
            <person name="Kohler A."/>
            <person name="Grigoriev I.V."/>
            <person name="Martin F.M."/>
            <person name="Hacquard S."/>
        </authorList>
    </citation>
    <scope>NUCLEOTIDE SEQUENCE</scope>
    <source>
        <strain evidence="4">MPI-CAGE-CH-0230</strain>
    </source>
</reference>
<dbReference type="EMBL" id="JAGTJQ010000006">
    <property type="protein sequence ID" value="KAH7029163.1"/>
    <property type="molecule type" value="Genomic_DNA"/>
</dbReference>
<evidence type="ECO:0000256" key="2">
    <source>
        <dbReference type="SAM" id="MobiDB-lite"/>
    </source>
</evidence>
<dbReference type="Gene3D" id="3.30.160.20">
    <property type="match status" value="1"/>
</dbReference>
<comment type="similarity">
    <text evidence="1">Belongs to the prokaryotic/mitochondrial release factor family.</text>
</comment>
<feature type="domain" description="Prokaryotic-type class I peptide chain release factors" evidence="3">
    <location>
        <begin position="58"/>
        <end position="182"/>
    </location>
</feature>
<dbReference type="OrthoDB" id="270639at2759"/>
<dbReference type="GO" id="GO:0016150">
    <property type="term" value="F:translation release factor activity, codon nonspecific"/>
    <property type="evidence" value="ECO:0007669"/>
    <property type="project" value="TreeGrafter"/>
</dbReference>
<organism evidence="4 5">
    <name type="scientific">Microdochium trichocladiopsis</name>
    <dbReference type="NCBI Taxonomy" id="1682393"/>
    <lineage>
        <taxon>Eukaryota</taxon>
        <taxon>Fungi</taxon>
        <taxon>Dikarya</taxon>
        <taxon>Ascomycota</taxon>
        <taxon>Pezizomycotina</taxon>
        <taxon>Sordariomycetes</taxon>
        <taxon>Xylariomycetidae</taxon>
        <taxon>Xylariales</taxon>
        <taxon>Microdochiaceae</taxon>
        <taxon>Microdochium</taxon>
    </lineage>
</organism>
<evidence type="ECO:0000256" key="1">
    <source>
        <dbReference type="ARBA" id="ARBA00010835"/>
    </source>
</evidence>